<name>A0A2J8TMX9_PONAB</name>
<dbReference type="GO" id="GO:0003779">
    <property type="term" value="F:actin binding"/>
    <property type="evidence" value="ECO:0007669"/>
    <property type="project" value="InterPro"/>
</dbReference>
<feature type="non-terminal residue" evidence="2">
    <location>
        <position position="1"/>
    </location>
</feature>
<evidence type="ECO:0000313" key="2">
    <source>
        <dbReference type="EMBL" id="PNJ34386.1"/>
    </source>
</evidence>
<sequence>RLPHSSSSENIKSLSHSPGVVKERAKEIESRVVFQAGLTKPSQMRRSASLAKLGYLDLCKDCLPEREPASCESPHLKLLKPFLRTDSGMHAMEDQESLENPGVICKEHALYWLIL</sequence>
<organism evidence="2">
    <name type="scientific">Pongo abelii</name>
    <name type="common">Sumatran orangutan</name>
    <name type="synonym">Pongo pygmaeus abelii</name>
    <dbReference type="NCBI Taxonomy" id="9601"/>
    <lineage>
        <taxon>Eukaryota</taxon>
        <taxon>Metazoa</taxon>
        <taxon>Chordata</taxon>
        <taxon>Craniata</taxon>
        <taxon>Vertebrata</taxon>
        <taxon>Euteleostomi</taxon>
        <taxon>Mammalia</taxon>
        <taxon>Eutheria</taxon>
        <taxon>Euarchontoglires</taxon>
        <taxon>Primates</taxon>
        <taxon>Haplorrhini</taxon>
        <taxon>Catarrhini</taxon>
        <taxon>Hominidae</taxon>
        <taxon>Pongo</taxon>
    </lineage>
</organism>
<accession>A0A2J8TMX9</accession>
<dbReference type="PANTHER" id="PTHR45864">
    <property type="entry name" value="SLINGSHOT PROTEIN PHOSPHATASE HOMOLOG"/>
    <property type="match status" value="1"/>
</dbReference>
<feature type="compositionally biased region" description="Polar residues" evidence="1">
    <location>
        <begin position="1"/>
        <end position="16"/>
    </location>
</feature>
<dbReference type="InterPro" id="IPR043587">
    <property type="entry name" value="Phosphatase_SSH-like"/>
</dbReference>
<evidence type="ECO:0000256" key="1">
    <source>
        <dbReference type="SAM" id="MobiDB-lite"/>
    </source>
</evidence>
<proteinExistence type="predicted"/>
<dbReference type="GO" id="GO:0030837">
    <property type="term" value="P:negative regulation of actin filament polymerization"/>
    <property type="evidence" value="ECO:0007669"/>
    <property type="project" value="InterPro"/>
</dbReference>
<dbReference type="GO" id="GO:0016791">
    <property type="term" value="F:phosphatase activity"/>
    <property type="evidence" value="ECO:0007669"/>
    <property type="project" value="InterPro"/>
</dbReference>
<protein>
    <submittedName>
        <fullName evidence="2">SSH2 isoform 2</fullName>
    </submittedName>
</protein>
<gene>
    <name evidence="2" type="ORF">CR201_G0033580</name>
</gene>
<reference evidence="2" key="1">
    <citation type="submission" date="2017-12" db="EMBL/GenBank/DDBJ databases">
        <title>High-resolution comparative analysis of great ape genomes.</title>
        <authorList>
            <person name="Pollen A."/>
            <person name="Hastie A."/>
            <person name="Hormozdiari F."/>
            <person name="Dougherty M."/>
            <person name="Liu R."/>
            <person name="Chaisson M."/>
            <person name="Hoppe E."/>
            <person name="Hill C."/>
            <person name="Pang A."/>
            <person name="Hillier L."/>
            <person name="Baker C."/>
            <person name="Armstrong J."/>
            <person name="Shendure J."/>
            <person name="Paten B."/>
            <person name="Wilson R."/>
            <person name="Chao H."/>
            <person name="Schneider V."/>
            <person name="Ventura M."/>
            <person name="Kronenberg Z."/>
            <person name="Murali S."/>
            <person name="Gordon D."/>
            <person name="Cantsilieris S."/>
            <person name="Munson K."/>
            <person name="Nelson B."/>
            <person name="Raja A."/>
            <person name="Underwood J."/>
            <person name="Diekhans M."/>
            <person name="Fiddes I."/>
            <person name="Haussler D."/>
            <person name="Eichler E."/>
        </authorList>
    </citation>
    <scope>NUCLEOTIDE SEQUENCE [LARGE SCALE GENOMIC DNA]</scope>
    <source>
        <strain evidence="2">Susie</strain>
    </source>
</reference>
<dbReference type="AlphaFoldDB" id="A0A2J8TMX9"/>
<feature type="region of interest" description="Disordered" evidence="1">
    <location>
        <begin position="1"/>
        <end position="22"/>
    </location>
</feature>
<dbReference type="PANTHER" id="PTHR45864:SF3">
    <property type="entry name" value="PROTEIN PHOSPHATASE SLINGSHOT HOMOLOG 2"/>
    <property type="match status" value="1"/>
</dbReference>
<comment type="caution">
    <text evidence="2">The sequence shown here is derived from an EMBL/GenBank/DDBJ whole genome shotgun (WGS) entry which is preliminary data.</text>
</comment>
<dbReference type="EMBL" id="NDHI03003489">
    <property type="protein sequence ID" value="PNJ34386.1"/>
    <property type="molecule type" value="Genomic_DNA"/>
</dbReference>